<dbReference type="EMBL" id="QSHZ01000060">
    <property type="protein sequence ID" value="RHC46686.1"/>
    <property type="molecule type" value="Genomic_DNA"/>
</dbReference>
<reference evidence="1 2" key="1">
    <citation type="submission" date="2018-08" db="EMBL/GenBank/DDBJ databases">
        <title>A genome reference for cultivated species of the human gut microbiota.</title>
        <authorList>
            <person name="Zou Y."/>
            <person name="Xue W."/>
            <person name="Luo G."/>
        </authorList>
    </citation>
    <scope>NUCLEOTIDE SEQUENCE [LARGE SCALE GENOMIC DNA]</scope>
    <source>
        <strain evidence="1 2">AM35-14</strain>
    </source>
</reference>
<organism evidence="1 2">
    <name type="scientific">Enterocloster bolteae</name>
    <dbReference type="NCBI Taxonomy" id="208479"/>
    <lineage>
        <taxon>Bacteria</taxon>
        <taxon>Bacillati</taxon>
        <taxon>Bacillota</taxon>
        <taxon>Clostridia</taxon>
        <taxon>Lachnospirales</taxon>
        <taxon>Lachnospiraceae</taxon>
        <taxon>Enterocloster</taxon>
    </lineage>
</organism>
<evidence type="ECO:0000313" key="1">
    <source>
        <dbReference type="EMBL" id="RHC46686.1"/>
    </source>
</evidence>
<name>A0A414AFY0_9FIRM</name>
<comment type="caution">
    <text evidence="1">The sequence shown here is derived from an EMBL/GenBank/DDBJ whole genome shotgun (WGS) entry which is preliminary data.</text>
</comment>
<dbReference type="Proteomes" id="UP000283975">
    <property type="component" value="Unassembled WGS sequence"/>
</dbReference>
<dbReference type="AlphaFoldDB" id="A0A414AFY0"/>
<gene>
    <name evidence="1" type="ORF">DW839_30875</name>
</gene>
<accession>A0A414AFY0</accession>
<proteinExistence type="predicted"/>
<sequence>MKQIEKWMTENGIIYRHAKWGNPYYFNDGFSVSGLIVTFDFYIDPDASHKMATFERYMKRKKSYKCMCYKYGIGFWFRILTVPDDIKLEEHEQRVSDATEAFWQAEHARRQAAQATA</sequence>
<protein>
    <submittedName>
        <fullName evidence="1">Uncharacterized protein</fullName>
    </submittedName>
</protein>
<evidence type="ECO:0000313" key="2">
    <source>
        <dbReference type="Proteomes" id="UP000283975"/>
    </source>
</evidence>